<reference evidence="16" key="1">
    <citation type="submission" date="2017-02" db="UniProtKB">
        <authorList>
            <consortium name="WormBaseParasite"/>
        </authorList>
    </citation>
    <scope>IDENTIFICATION</scope>
</reference>
<keyword evidence="10" id="KW-0807">Transducer</keyword>
<feature type="transmembrane region" description="Helical" evidence="11">
    <location>
        <begin position="661"/>
        <end position="687"/>
    </location>
</feature>
<evidence type="ECO:0000313" key="14">
    <source>
        <dbReference type="Proteomes" id="UP000038040"/>
    </source>
</evidence>
<dbReference type="Pfam" id="PF00003">
    <property type="entry name" value="7tm_3"/>
    <property type="match status" value="1"/>
</dbReference>
<dbReference type="AlphaFoldDB" id="A0A0N4U3G8"/>
<dbReference type="PROSITE" id="PS50259">
    <property type="entry name" value="G_PROTEIN_RECEP_F3_4"/>
    <property type="match status" value="1"/>
</dbReference>
<gene>
    <name evidence="13" type="ORF">DME_LOCUS5633</name>
</gene>
<dbReference type="Proteomes" id="UP000274756">
    <property type="component" value="Unassembled WGS sequence"/>
</dbReference>
<dbReference type="GO" id="GO:0005886">
    <property type="term" value="C:plasma membrane"/>
    <property type="evidence" value="ECO:0007669"/>
    <property type="project" value="UniProtKB-SubCell"/>
</dbReference>
<evidence type="ECO:0000256" key="1">
    <source>
        <dbReference type="ARBA" id="ARBA00004651"/>
    </source>
</evidence>
<evidence type="ECO:0000313" key="13">
    <source>
        <dbReference type="EMBL" id="VDN55660.1"/>
    </source>
</evidence>
<evidence type="ECO:0000256" key="4">
    <source>
        <dbReference type="ARBA" id="ARBA00022692"/>
    </source>
</evidence>
<dbReference type="Pfam" id="PF01094">
    <property type="entry name" value="ANF_receptor"/>
    <property type="match status" value="1"/>
</dbReference>
<keyword evidence="15" id="KW-1185">Reference proteome</keyword>
<keyword evidence="9" id="KW-0325">Glycoprotein</keyword>
<evidence type="ECO:0000259" key="12">
    <source>
        <dbReference type="PROSITE" id="PS50259"/>
    </source>
</evidence>
<feature type="transmembrane region" description="Helical" evidence="11">
    <location>
        <begin position="744"/>
        <end position="761"/>
    </location>
</feature>
<feature type="transmembrane region" description="Helical" evidence="11">
    <location>
        <begin position="594"/>
        <end position="616"/>
    </location>
</feature>
<organism evidence="14 16">
    <name type="scientific">Dracunculus medinensis</name>
    <name type="common">Guinea worm</name>
    <dbReference type="NCBI Taxonomy" id="318479"/>
    <lineage>
        <taxon>Eukaryota</taxon>
        <taxon>Metazoa</taxon>
        <taxon>Ecdysozoa</taxon>
        <taxon>Nematoda</taxon>
        <taxon>Chromadorea</taxon>
        <taxon>Rhabditida</taxon>
        <taxon>Spirurina</taxon>
        <taxon>Dracunculoidea</taxon>
        <taxon>Dracunculidae</taxon>
        <taxon>Dracunculus</taxon>
    </lineage>
</organism>
<evidence type="ECO:0000313" key="16">
    <source>
        <dbReference type="WBParaSite" id="DME_0000127301-mRNA-1"/>
    </source>
</evidence>
<dbReference type="InterPro" id="IPR000337">
    <property type="entry name" value="GPCR_3"/>
</dbReference>
<dbReference type="InterPro" id="IPR017978">
    <property type="entry name" value="GPCR_3_C"/>
</dbReference>
<name>A0A0N4U3G8_DRAME</name>
<evidence type="ECO:0000256" key="5">
    <source>
        <dbReference type="ARBA" id="ARBA00022989"/>
    </source>
</evidence>
<dbReference type="Proteomes" id="UP000038040">
    <property type="component" value="Unplaced"/>
</dbReference>
<keyword evidence="6" id="KW-0297">G-protein coupled receptor</keyword>
<proteinExistence type="inferred from homology"/>
<comment type="similarity">
    <text evidence="2">Belongs to the G-protein coupled receptor 3 family.</text>
</comment>
<dbReference type="InterPro" id="IPR028082">
    <property type="entry name" value="Peripla_BP_I"/>
</dbReference>
<feature type="transmembrane region" description="Helical" evidence="11">
    <location>
        <begin position="559"/>
        <end position="582"/>
    </location>
</feature>
<dbReference type="WBParaSite" id="DME_0000127301-mRNA-1">
    <property type="protein sequence ID" value="DME_0000127301-mRNA-1"/>
    <property type="gene ID" value="DME_0000127301"/>
</dbReference>
<dbReference type="PANTHER" id="PTHR24060">
    <property type="entry name" value="METABOTROPIC GLUTAMATE RECEPTOR"/>
    <property type="match status" value="1"/>
</dbReference>
<dbReference type="FunFam" id="3.40.50.2300:FF:000145">
    <property type="entry name" value="Glutamate receptor, metabotropic"/>
    <property type="match status" value="1"/>
</dbReference>
<dbReference type="STRING" id="318479.A0A0N4U3G8"/>
<dbReference type="PRINTS" id="PR00593">
    <property type="entry name" value="MTABOTROPICR"/>
</dbReference>
<dbReference type="SUPFAM" id="SSF53822">
    <property type="entry name" value="Periplasmic binding protein-like I"/>
    <property type="match status" value="1"/>
</dbReference>
<keyword evidence="3" id="KW-1003">Cell membrane</keyword>
<dbReference type="FunFam" id="2.10.50.30:FF:000008">
    <property type="entry name" value="Metabotropic GLutamate receptor family"/>
    <property type="match status" value="1"/>
</dbReference>
<feature type="domain" description="G-protein coupled receptors family 3 profile" evidence="12">
    <location>
        <begin position="564"/>
        <end position="816"/>
    </location>
</feature>
<evidence type="ECO:0000256" key="11">
    <source>
        <dbReference type="SAM" id="Phobius"/>
    </source>
</evidence>
<dbReference type="EMBL" id="UYYG01001153">
    <property type="protein sequence ID" value="VDN55660.1"/>
    <property type="molecule type" value="Genomic_DNA"/>
</dbReference>
<keyword evidence="8" id="KW-0675">Receptor</keyword>
<sequence length="842" mass="94064">MLNQTYNSCIPLIIEILILSQQITARQVFMKGDIILGGLFPVHEAGRTGSECGSLKPEQGIQRLQAMLYALEVINRDDMVLPNIAVGAQIFDTCSVDSYALEQSLVFIKTMMSVGEGIVCSDGSRPLYKQQPVAAVIGAASSQVSVMVASILQLFKIPQVSYSSTGVELSEKPRFAYFSRVVPPDNLQATAMAHLVNLLVSNLGWSYVHAIAVTGSYGEKGMDSFRAAAVQFGICISGDVHKINRRWTDQQFRELIMKMKRTQKARGVVTFVDEDNLRRILSNLEIMIRDDPSLNHYFWWIASDSWGIKQSVINGYKKISAGAITLAPELRTVPDFDDYFMRLKPTNTFLREYWKSLNCSDVYKTFGECFRDTGIEFKQEAYVPSVVDAVNVVVYALHNYIKNSCGDITYERCYISKTGFDGMKLQNYYRNVSLKGDGPPLIDNNGDGLGKYGIYQLDDLGFYKKVGKWSAYDGLVLNIDTAWDGKLPLSVCSKDCKRGYYRAYQDQQCCWTCIPCDITTSIIVNGTSCLECPMGKIPNGDLNNCEQILPTELQYDNPWLIFPALFSTLGILATVSVFVRYNSTPIVMASGRELCYCMLTGILLCYLVTFVLVARPSASVCAASRILIGLSMSAIYAAVLTKTNRLSRVFTPKSAAPPSCILPWSQLAICGGFVSLQIIGSVIWLIVDPPTIAIQFPTRTEAVLTCKATSSHLLISLAYNMLLIIACTLYAFKTRKIPENFNETRHIGFTMYSTSILWLSFDLLVTNDLFQIQITSLCMCISLSGTVALCCFFAPKVYIVLCQPYKNVRNRQTTVGRLVNQQMRFIRYIFSFKDEIYSSVND</sequence>
<reference evidence="13 15" key="2">
    <citation type="submission" date="2018-11" db="EMBL/GenBank/DDBJ databases">
        <authorList>
            <consortium name="Pathogen Informatics"/>
        </authorList>
    </citation>
    <scope>NUCLEOTIDE SEQUENCE [LARGE SCALE GENOMIC DNA]</scope>
</reference>
<dbReference type="InterPro" id="IPR000162">
    <property type="entry name" value="GPCR_3_mtglu_rcpt"/>
</dbReference>
<evidence type="ECO:0000256" key="8">
    <source>
        <dbReference type="ARBA" id="ARBA00023170"/>
    </source>
</evidence>
<keyword evidence="4 11" id="KW-0812">Transmembrane</keyword>
<dbReference type="InterPro" id="IPR050726">
    <property type="entry name" value="mGluR"/>
</dbReference>
<dbReference type="OrthoDB" id="425344at2759"/>
<feature type="transmembrane region" description="Helical" evidence="11">
    <location>
        <begin position="713"/>
        <end position="732"/>
    </location>
</feature>
<dbReference type="InterPro" id="IPR038550">
    <property type="entry name" value="GPCR_3_9-Cys_sf"/>
</dbReference>
<dbReference type="Pfam" id="PF07562">
    <property type="entry name" value="NCD3G"/>
    <property type="match status" value="1"/>
</dbReference>
<dbReference type="PRINTS" id="PR00248">
    <property type="entry name" value="GPCRMGR"/>
</dbReference>
<feature type="transmembrane region" description="Helical" evidence="11">
    <location>
        <begin position="622"/>
        <end position="640"/>
    </location>
</feature>
<evidence type="ECO:0000256" key="9">
    <source>
        <dbReference type="ARBA" id="ARBA00023180"/>
    </source>
</evidence>
<keyword evidence="5 11" id="KW-1133">Transmembrane helix</keyword>
<feature type="transmembrane region" description="Helical" evidence="11">
    <location>
        <begin position="773"/>
        <end position="801"/>
    </location>
</feature>
<dbReference type="InterPro" id="IPR011500">
    <property type="entry name" value="GPCR_3_9-Cys_dom"/>
</dbReference>
<evidence type="ECO:0000313" key="15">
    <source>
        <dbReference type="Proteomes" id="UP000274756"/>
    </source>
</evidence>
<keyword evidence="7 11" id="KW-0472">Membrane</keyword>
<evidence type="ECO:0000256" key="6">
    <source>
        <dbReference type="ARBA" id="ARBA00023040"/>
    </source>
</evidence>
<dbReference type="Gene3D" id="2.10.50.30">
    <property type="entry name" value="GPCR, family 3, nine cysteines domain"/>
    <property type="match status" value="1"/>
</dbReference>
<evidence type="ECO:0000256" key="7">
    <source>
        <dbReference type="ARBA" id="ARBA00023136"/>
    </source>
</evidence>
<evidence type="ECO:0000256" key="3">
    <source>
        <dbReference type="ARBA" id="ARBA00022475"/>
    </source>
</evidence>
<dbReference type="Gene3D" id="3.40.50.2300">
    <property type="match status" value="2"/>
</dbReference>
<dbReference type="InterPro" id="IPR001828">
    <property type="entry name" value="ANF_lig-bd_rcpt"/>
</dbReference>
<dbReference type="GO" id="GO:0004930">
    <property type="term" value="F:G protein-coupled receptor activity"/>
    <property type="evidence" value="ECO:0007669"/>
    <property type="project" value="UniProtKB-KW"/>
</dbReference>
<protein>
    <submittedName>
        <fullName evidence="16">G_PROTEIN_RECEP_F3_4 domain-containing protein</fullName>
    </submittedName>
</protein>
<evidence type="ECO:0000256" key="10">
    <source>
        <dbReference type="ARBA" id="ARBA00023224"/>
    </source>
</evidence>
<comment type="subcellular location">
    <subcellularLocation>
        <location evidence="1">Cell membrane</location>
        <topology evidence="1">Multi-pass membrane protein</topology>
    </subcellularLocation>
</comment>
<evidence type="ECO:0000256" key="2">
    <source>
        <dbReference type="ARBA" id="ARBA00007242"/>
    </source>
</evidence>
<accession>A0A0N4U3G8</accession>